<comment type="caution">
    <text evidence="2">The sequence shown here is derived from an EMBL/GenBank/DDBJ whole genome shotgun (WGS) entry which is preliminary data.</text>
</comment>
<evidence type="ECO:0000313" key="2">
    <source>
        <dbReference type="EMBL" id="MCL7748628.1"/>
    </source>
</evidence>
<sequence>MNIAKVMMNYSLNVKKICLLSDKGKKAVWLINAVSGDFILKKIPINEGRLKFMIHSISFLTSNGVLTPSVMRTTNGEEFVAMNGEYYVLFEKVYGKKPKYNKKKELAKIMSGLGQFHKASTGIEIPKNTEPSFLLGTWKDEFRRRYNQLEILKKERKLASNKNKFDEQFLLHVDSFLSQCNEAISILDASCYETWVGNTQRNKTLCHQDFAAGNLALDKKGNLHVFDMDSLTIDLPIRDIRKILNKVMKKQRWDLTLMTEMLSYYQKTNPLSKEQYFVLIADCLFPHLFYGQVKKYYGSTEREWTEKKHLQRLKDMIAIELSKEKVLQAFKGEIDKVLK</sequence>
<dbReference type="SUPFAM" id="SSF56112">
    <property type="entry name" value="Protein kinase-like (PK-like)"/>
    <property type="match status" value="1"/>
</dbReference>
<proteinExistence type="predicted"/>
<keyword evidence="3" id="KW-1185">Reference proteome</keyword>
<dbReference type="AlphaFoldDB" id="A0A9X2I6I0"/>
<dbReference type="InterPro" id="IPR011009">
    <property type="entry name" value="Kinase-like_dom_sf"/>
</dbReference>
<evidence type="ECO:0000313" key="3">
    <source>
        <dbReference type="Proteomes" id="UP001139150"/>
    </source>
</evidence>
<dbReference type="Proteomes" id="UP001139150">
    <property type="component" value="Unassembled WGS sequence"/>
</dbReference>
<accession>A0A9X2I6I0</accession>
<dbReference type="Gene3D" id="3.30.200.20">
    <property type="entry name" value="Phosphorylase Kinase, domain 1"/>
    <property type="match status" value="1"/>
</dbReference>
<gene>
    <name evidence="2" type="ORF">MF646_15995</name>
</gene>
<dbReference type="EMBL" id="JAKRYL010000017">
    <property type="protein sequence ID" value="MCL7748628.1"/>
    <property type="molecule type" value="Genomic_DNA"/>
</dbReference>
<dbReference type="PANTHER" id="PTHR39179:SF1">
    <property type="entry name" value="SPORE COAT PROTEIN I"/>
    <property type="match status" value="1"/>
</dbReference>
<dbReference type="InterPro" id="IPR047175">
    <property type="entry name" value="CotS-like"/>
</dbReference>
<protein>
    <submittedName>
        <fullName evidence="2">CotS family spore coat protein</fullName>
    </submittedName>
</protein>
<evidence type="ECO:0000259" key="1">
    <source>
        <dbReference type="Pfam" id="PF01636"/>
    </source>
</evidence>
<dbReference type="Pfam" id="PF01636">
    <property type="entry name" value="APH"/>
    <property type="match status" value="1"/>
</dbReference>
<feature type="domain" description="Aminoglycoside phosphotransferase" evidence="1">
    <location>
        <begin position="28"/>
        <end position="248"/>
    </location>
</feature>
<dbReference type="InterPro" id="IPR014255">
    <property type="entry name" value="Spore_coat_CotS"/>
</dbReference>
<dbReference type="GO" id="GO:0042601">
    <property type="term" value="C:endospore-forming forespore"/>
    <property type="evidence" value="ECO:0007669"/>
    <property type="project" value="TreeGrafter"/>
</dbReference>
<reference evidence="2" key="1">
    <citation type="submission" date="2022-02" db="EMBL/GenBank/DDBJ databases">
        <title>Halalkalibacter sp. nov. isolated from Lonar Lake, India.</title>
        <authorList>
            <person name="Joshi A."/>
            <person name="Thite S."/>
            <person name="Lodha T."/>
        </authorList>
    </citation>
    <scope>NUCLEOTIDE SEQUENCE</scope>
    <source>
        <strain evidence="2">MEB205</strain>
    </source>
</reference>
<keyword evidence="2" id="KW-0946">Virion</keyword>
<dbReference type="Gene3D" id="3.90.1200.10">
    <property type="match status" value="1"/>
</dbReference>
<organism evidence="2 3">
    <name type="scientific">Halalkalibacter alkaliphilus</name>
    <dbReference type="NCBI Taxonomy" id="2917993"/>
    <lineage>
        <taxon>Bacteria</taxon>
        <taxon>Bacillati</taxon>
        <taxon>Bacillota</taxon>
        <taxon>Bacilli</taxon>
        <taxon>Bacillales</taxon>
        <taxon>Bacillaceae</taxon>
        <taxon>Halalkalibacter</taxon>
    </lineage>
</organism>
<dbReference type="PANTHER" id="PTHR39179">
    <property type="entry name" value="SPORE COAT PROTEIN I"/>
    <property type="match status" value="1"/>
</dbReference>
<keyword evidence="2" id="KW-0167">Capsid protein</keyword>
<dbReference type="NCBIfam" id="TIGR02906">
    <property type="entry name" value="spore_CotS"/>
    <property type="match status" value="1"/>
</dbReference>
<dbReference type="InterPro" id="IPR002575">
    <property type="entry name" value="Aminoglycoside_PTrfase"/>
</dbReference>
<dbReference type="RefSeq" id="WP_250097516.1">
    <property type="nucleotide sequence ID" value="NZ_JAKRYL010000017.1"/>
</dbReference>
<name>A0A9X2I6I0_9BACI</name>